<dbReference type="Pfam" id="PF01687">
    <property type="entry name" value="Flavokinase"/>
    <property type="match status" value="1"/>
</dbReference>
<dbReference type="InterPro" id="IPR015865">
    <property type="entry name" value="Riboflavin_kinase_bac/euk"/>
</dbReference>
<sequence>MKPLYTITGIVVHGRGIGKHVGTPTANIEPGELAALPETGIYAAKIRLDRQTYYGVTHVGMRPTLDNDKAISIETHIFDFASDIYGCTVTIRLYKKLREVKKFDELSLLIEQIAKDRLAVQKFWGLKQTNCTLYVDSKRHCVMICGQEVYLSANEFEVFSMLYSSPQTTFTKEQIYERIWHEPANNHLHAVENTIFQIRKRLKPYCKEREYIKTVIGYGYKFHSSSMDQRQPCGYLNSAEYITE</sequence>
<keyword evidence="4" id="KW-0808">Transferase</keyword>
<protein>
    <recommendedName>
        <fullName evidence="1">riboflavin kinase</fullName>
        <ecNumber evidence="1">2.7.1.26</ecNumber>
    </recommendedName>
</protein>
<dbReference type="InterPro" id="IPR023465">
    <property type="entry name" value="Riboflavin_kinase_dom_sf"/>
</dbReference>
<dbReference type="Gene3D" id="2.40.30.30">
    <property type="entry name" value="Riboflavin kinase-like"/>
    <property type="match status" value="1"/>
</dbReference>
<keyword evidence="6" id="KW-0067">ATP-binding</keyword>
<dbReference type="GO" id="GO:0000160">
    <property type="term" value="P:phosphorelay signal transduction system"/>
    <property type="evidence" value="ECO:0007669"/>
    <property type="project" value="InterPro"/>
</dbReference>
<comment type="catalytic activity">
    <reaction evidence="8">
        <text>riboflavin + ATP = FMN + ADP + H(+)</text>
        <dbReference type="Rhea" id="RHEA:14357"/>
        <dbReference type="ChEBI" id="CHEBI:15378"/>
        <dbReference type="ChEBI" id="CHEBI:30616"/>
        <dbReference type="ChEBI" id="CHEBI:57986"/>
        <dbReference type="ChEBI" id="CHEBI:58210"/>
        <dbReference type="ChEBI" id="CHEBI:456216"/>
        <dbReference type="EC" id="2.7.1.26"/>
    </reaction>
</comment>
<dbReference type="SUPFAM" id="SSF82114">
    <property type="entry name" value="Riboflavin kinase-like"/>
    <property type="match status" value="1"/>
</dbReference>
<evidence type="ECO:0000256" key="3">
    <source>
        <dbReference type="ARBA" id="ARBA00022643"/>
    </source>
</evidence>
<dbReference type="GO" id="GO:0003677">
    <property type="term" value="F:DNA binding"/>
    <property type="evidence" value="ECO:0007669"/>
    <property type="project" value="UniProtKB-UniRule"/>
</dbReference>
<evidence type="ECO:0000256" key="1">
    <source>
        <dbReference type="ARBA" id="ARBA00012105"/>
    </source>
</evidence>
<accession>A0A9D1ETC1</accession>
<evidence type="ECO:0000256" key="5">
    <source>
        <dbReference type="ARBA" id="ARBA00022741"/>
    </source>
</evidence>
<dbReference type="PANTHER" id="PTHR22749">
    <property type="entry name" value="RIBOFLAVIN KINASE/FMN ADENYLYLTRANSFERASE"/>
    <property type="match status" value="1"/>
</dbReference>
<dbReference type="PROSITE" id="PS51755">
    <property type="entry name" value="OMPR_PHOB"/>
    <property type="match status" value="1"/>
</dbReference>
<dbReference type="InterPro" id="IPR001867">
    <property type="entry name" value="OmpR/PhoB-type_DNA-bd"/>
</dbReference>
<dbReference type="InterPro" id="IPR023468">
    <property type="entry name" value="Riboflavin_kinase"/>
</dbReference>
<dbReference type="GO" id="GO:0008531">
    <property type="term" value="F:riboflavin kinase activity"/>
    <property type="evidence" value="ECO:0007669"/>
    <property type="project" value="UniProtKB-EC"/>
</dbReference>
<proteinExistence type="predicted"/>
<keyword evidence="3" id="KW-0288">FMN</keyword>
<keyword evidence="2" id="KW-0285">Flavoprotein</keyword>
<feature type="domain" description="OmpR/PhoB-type" evidence="10">
    <location>
        <begin position="124"/>
        <end position="224"/>
    </location>
</feature>
<dbReference type="Pfam" id="PF00486">
    <property type="entry name" value="Trans_reg_C"/>
    <property type="match status" value="1"/>
</dbReference>
<reference evidence="11" key="1">
    <citation type="submission" date="2020-10" db="EMBL/GenBank/DDBJ databases">
        <authorList>
            <person name="Gilroy R."/>
        </authorList>
    </citation>
    <scope>NUCLEOTIDE SEQUENCE</scope>
    <source>
        <strain evidence="11">CHK190-19873</strain>
    </source>
</reference>
<dbReference type="Proteomes" id="UP000823935">
    <property type="component" value="Unassembled WGS sequence"/>
</dbReference>
<gene>
    <name evidence="11" type="ORF">IAB44_10135</name>
</gene>
<dbReference type="SMART" id="SM00862">
    <property type="entry name" value="Trans_reg_C"/>
    <property type="match status" value="1"/>
</dbReference>
<evidence type="ECO:0000256" key="2">
    <source>
        <dbReference type="ARBA" id="ARBA00022630"/>
    </source>
</evidence>
<keyword evidence="5" id="KW-0547">Nucleotide-binding</keyword>
<reference evidence="11" key="2">
    <citation type="journal article" date="2021" name="PeerJ">
        <title>Extensive microbial diversity within the chicken gut microbiome revealed by metagenomics and culture.</title>
        <authorList>
            <person name="Gilroy R."/>
            <person name="Ravi A."/>
            <person name="Getino M."/>
            <person name="Pursley I."/>
            <person name="Horton D.L."/>
            <person name="Alikhan N.F."/>
            <person name="Baker D."/>
            <person name="Gharbi K."/>
            <person name="Hall N."/>
            <person name="Watson M."/>
            <person name="Adriaenssens E.M."/>
            <person name="Foster-Nyarko E."/>
            <person name="Jarju S."/>
            <person name="Secka A."/>
            <person name="Antonio M."/>
            <person name="Oren A."/>
            <person name="Chaudhuri R.R."/>
            <person name="La Ragione R."/>
            <person name="Hildebrand F."/>
            <person name="Pallen M.J."/>
        </authorList>
    </citation>
    <scope>NUCLEOTIDE SEQUENCE</scope>
    <source>
        <strain evidence="11">CHK190-19873</strain>
    </source>
</reference>
<evidence type="ECO:0000313" key="12">
    <source>
        <dbReference type="Proteomes" id="UP000823935"/>
    </source>
</evidence>
<name>A0A9D1ETC1_9FIRM</name>
<dbReference type="GO" id="GO:0005524">
    <property type="term" value="F:ATP binding"/>
    <property type="evidence" value="ECO:0007669"/>
    <property type="project" value="UniProtKB-KW"/>
</dbReference>
<organism evidence="11 12">
    <name type="scientific">Candidatus Limivivens intestinipullorum</name>
    <dbReference type="NCBI Taxonomy" id="2840858"/>
    <lineage>
        <taxon>Bacteria</taxon>
        <taxon>Bacillati</taxon>
        <taxon>Bacillota</taxon>
        <taxon>Clostridia</taxon>
        <taxon>Lachnospirales</taxon>
        <taxon>Lachnospiraceae</taxon>
        <taxon>Lachnospiraceae incertae sedis</taxon>
        <taxon>Candidatus Limivivens</taxon>
    </lineage>
</organism>
<dbReference type="SUPFAM" id="SSF46894">
    <property type="entry name" value="C-terminal effector domain of the bipartite response regulators"/>
    <property type="match status" value="1"/>
</dbReference>
<keyword evidence="7 9" id="KW-0238">DNA-binding</keyword>
<dbReference type="PANTHER" id="PTHR22749:SF6">
    <property type="entry name" value="RIBOFLAVIN KINASE"/>
    <property type="match status" value="1"/>
</dbReference>
<evidence type="ECO:0000313" key="11">
    <source>
        <dbReference type="EMBL" id="HIS31887.1"/>
    </source>
</evidence>
<dbReference type="AlphaFoldDB" id="A0A9D1ETC1"/>
<dbReference type="SMART" id="SM00904">
    <property type="entry name" value="Flavokinase"/>
    <property type="match status" value="1"/>
</dbReference>
<evidence type="ECO:0000259" key="10">
    <source>
        <dbReference type="PROSITE" id="PS51755"/>
    </source>
</evidence>
<evidence type="ECO:0000256" key="6">
    <source>
        <dbReference type="ARBA" id="ARBA00022840"/>
    </source>
</evidence>
<evidence type="ECO:0000256" key="4">
    <source>
        <dbReference type="ARBA" id="ARBA00022679"/>
    </source>
</evidence>
<dbReference type="InterPro" id="IPR016032">
    <property type="entry name" value="Sig_transdc_resp-reg_C-effctor"/>
</dbReference>
<dbReference type="InterPro" id="IPR036388">
    <property type="entry name" value="WH-like_DNA-bd_sf"/>
</dbReference>
<dbReference type="CDD" id="cd00383">
    <property type="entry name" value="trans_reg_C"/>
    <property type="match status" value="1"/>
</dbReference>
<evidence type="ECO:0000256" key="8">
    <source>
        <dbReference type="ARBA" id="ARBA00047880"/>
    </source>
</evidence>
<comment type="caution">
    <text evidence="11">The sequence shown here is derived from an EMBL/GenBank/DDBJ whole genome shotgun (WGS) entry which is preliminary data.</text>
</comment>
<feature type="DNA-binding region" description="OmpR/PhoB-type" evidence="9">
    <location>
        <begin position="124"/>
        <end position="224"/>
    </location>
</feature>
<dbReference type="GO" id="GO:0009231">
    <property type="term" value="P:riboflavin biosynthetic process"/>
    <property type="evidence" value="ECO:0007669"/>
    <property type="project" value="InterPro"/>
</dbReference>
<dbReference type="EMBL" id="DVIQ01000059">
    <property type="protein sequence ID" value="HIS31887.1"/>
    <property type="molecule type" value="Genomic_DNA"/>
</dbReference>
<evidence type="ECO:0000256" key="9">
    <source>
        <dbReference type="PROSITE-ProRule" id="PRU01091"/>
    </source>
</evidence>
<dbReference type="GO" id="GO:0006355">
    <property type="term" value="P:regulation of DNA-templated transcription"/>
    <property type="evidence" value="ECO:0007669"/>
    <property type="project" value="InterPro"/>
</dbReference>
<dbReference type="Gene3D" id="1.10.10.10">
    <property type="entry name" value="Winged helix-like DNA-binding domain superfamily/Winged helix DNA-binding domain"/>
    <property type="match status" value="1"/>
</dbReference>
<dbReference type="GO" id="GO:0009398">
    <property type="term" value="P:FMN biosynthetic process"/>
    <property type="evidence" value="ECO:0007669"/>
    <property type="project" value="TreeGrafter"/>
</dbReference>
<evidence type="ECO:0000256" key="7">
    <source>
        <dbReference type="ARBA" id="ARBA00023125"/>
    </source>
</evidence>
<dbReference type="EC" id="2.7.1.26" evidence="1"/>